<dbReference type="SUPFAM" id="SSF56112">
    <property type="entry name" value="Protein kinase-like (PK-like)"/>
    <property type="match status" value="1"/>
</dbReference>
<dbReference type="EC" id="2.7.11.1" evidence="2"/>
<dbReference type="Gene3D" id="3.30.200.20">
    <property type="entry name" value="Phosphorylase Kinase, domain 1"/>
    <property type="match status" value="2"/>
</dbReference>
<evidence type="ECO:0000256" key="11">
    <source>
        <dbReference type="ARBA" id="ARBA00022840"/>
    </source>
</evidence>
<comment type="catalytic activity">
    <reaction evidence="14">
        <text>L-threonyl-[protein] + ATP = O-phospho-L-threonyl-[protein] + ADP + H(+)</text>
        <dbReference type="Rhea" id="RHEA:46608"/>
        <dbReference type="Rhea" id="RHEA-COMP:11060"/>
        <dbReference type="Rhea" id="RHEA-COMP:11605"/>
        <dbReference type="ChEBI" id="CHEBI:15378"/>
        <dbReference type="ChEBI" id="CHEBI:30013"/>
        <dbReference type="ChEBI" id="CHEBI:30616"/>
        <dbReference type="ChEBI" id="CHEBI:61977"/>
        <dbReference type="ChEBI" id="CHEBI:456216"/>
        <dbReference type="EC" id="2.7.11.1"/>
    </reaction>
</comment>
<name>A0ABQ7BI54_BRACR</name>
<dbReference type="Gene3D" id="1.10.510.10">
    <property type="entry name" value="Transferase(Phosphotransferase) domain 1"/>
    <property type="match status" value="1"/>
</dbReference>
<evidence type="ECO:0000256" key="3">
    <source>
        <dbReference type="ARBA" id="ARBA00022527"/>
    </source>
</evidence>
<dbReference type="SMART" id="SM00220">
    <property type="entry name" value="S_TKc"/>
    <property type="match status" value="1"/>
</dbReference>
<evidence type="ECO:0000256" key="9">
    <source>
        <dbReference type="ARBA" id="ARBA00022741"/>
    </source>
</evidence>
<evidence type="ECO:0000259" key="19">
    <source>
        <dbReference type="PROSITE" id="PS50011"/>
    </source>
</evidence>
<evidence type="ECO:0000256" key="8">
    <source>
        <dbReference type="ARBA" id="ARBA00022737"/>
    </source>
</evidence>
<dbReference type="SUPFAM" id="SSF52058">
    <property type="entry name" value="L domain-like"/>
    <property type="match status" value="1"/>
</dbReference>
<dbReference type="Pfam" id="PF12819">
    <property type="entry name" value="Malectin_like"/>
    <property type="match status" value="1"/>
</dbReference>
<dbReference type="InterPro" id="IPR001611">
    <property type="entry name" value="Leu-rich_rpt"/>
</dbReference>
<dbReference type="EMBL" id="QGKV02001507">
    <property type="protein sequence ID" value="KAF3531590.1"/>
    <property type="molecule type" value="Genomic_DNA"/>
</dbReference>
<comment type="subcellular location">
    <subcellularLocation>
        <location evidence="1">Membrane</location>
        <topology evidence="1">Single-pass membrane protein</topology>
    </subcellularLocation>
</comment>
<evidence type="ECO:0000256" key="16">
    <source>
        <dbReference type="PROSITE-ProRule" id="PRU10141"/>
    </source>
</evidence>
<dbReference type="Pfam" id="PF13855">
    <property type="entry name" value="LRR_8"/>
    <property type="match status" value="1"/>
</dbReference>
<dbReference type="CDD" id="cd14066">
    <property type="entry name" value="STKc_IRAK"/>
    <property type="match status" value="1"/>
</dbReference>
<dbReference type="PANTHER" id="PTHR45631">
    <property type="entry name" value="OS07G0107800 PROTEIN-RELATED"/>
    <property type="match status" value="1"/>
</dbReference>
<dbReference type="Gene3D" id="3.80.10.10">
    <property type="entry name" value="Ribonuclease Inhibitor"/>
    <property type="match status" value="1"/>
</dbReference>
<dbReference type="Gene3D" id="2.60.120.430">
    <property type="entry name" value="Galactose-binding lectin"/>
    <property type="match status" value="1"/>
</dbReference>
<keyword evidence="10" id="KW-0418">Kinase</keyword>
<keyword evidence="8" id="KW-0677">Repeat</keyword>
<evidence type="ECO:0000256" key="10">
    <source>
        <dbReference type="ARBA" id="ARBA00022777"/>
    </source>
</evidence>
<accession>A0ABQ7BI54</accession>
<dbReference type="InterPro" id="IPR001245">
    <property type="entry name" value="Ser-Thr/Tyr_kinase_cat_dom"/>
</dbReference>
<evidence type="ECO:0000256" key="17">
    <source>
        <dbReference type="SAM" id="Phobius"/>
    </source>
</evidence>
<dbReference type="PROSITE" id="PS00108">
    <property type="entry name" value="PROTEIN_KINASE_ST"/>
    <property type="match status" value="1"/>
</dbReference>
<keyword evidence="12 17" id="KW-1133">Transmembrane helix</keyword>
<evidence type="ECO:0000256" key="4">
    <source>
        <dbReference type="ARBA" id="ARBA00022614"/>
    </source>
</evidence>
<proteinExistence type="predicted"/>
<evidence type="ECO:0000256" key="14">
    <source>
        <dbReference type="ARBA" id="ARBA00047899"/>
    </source>
</evidence>
<keyword evidence="9 16" id="KW-0547">Nucleotide-binding</keyword>
<comment type="caution">
    <text evidence="20">The sequence shown here is derived from an EMBL/GenBank/DDBJ whole genome shotgun (WGS) entry which is preliminary data.</text>
</comment>
<comment type="catalytic activity">
    <reaction evidence="15">
        <text>L-seryl-[protein] + ATP = O-phospho-L-seryl-[protein] + ADP + H(+)</text>
        <dbReference type="Rhea" id="RHEA:17989"/>
        <dbReference type="Rhea" id="RHEA-COMP:9863"/>
        <dbReference type="Rhea" id="RHEA-COMP:11604"/>
        <dbReference type="ChEBI" id="CHEBI:15378"/>
        <dbReference type="ChEBI" id="CHEBI:29999"/>
        <dbReference type="ChEBI" id="CHEBI:30616"/>
        <dbReference type="ChEBI" id="CHEBI:83421"/>
        <dbReference type="ChEBI" id="CHEBI:456216"/>
        <dbReference type="EC" id="2.7.11.1"/>
    </reaction>
</comment>
<dbReference type="InterPro" id="IPR032675">
    <property type="entry name" value="LRR_dom_sf"/>
</dbReference>
<protein>
    <recommendedName>
        <fullName evidence="2">non-specific serine/threonine protein kinase</fullName>
        <ecNumber evidence="2">2.7.11.1</ecNumber>
    </recommendedName>
</protein>
<evidence type="ECO:0000256" key="5">
    <source>
        <dbReference type="ARBA" id="ARBA00022679"/>
    </source>
</evidence>
<evidence type="ECO:0000256" key="6">
    <source>
        <dbReference type="ARBA" id="ARBA00022692"/>
    </source>
</evidence>
<dbReference type="PROSITE" id="PS50011">
    <property type="entry name" value="PROTEIN_KINASE_DOM"/>
    <property type="match status" value="1"/>
</dbReference>
<evidence type="ECO:0000256" key="13">
    <source>
        <dbReference type="ARBA" id="ARBA00023136"/>
    </source>
</evidence>
<evidence type="ECO:0000256" key="12">
    <source>
        <dbReference type="ARBA" id="ARBA00022989"/>
    </source>
</evidence>
<keyword evidence="7 18" id="KW-0732">Signal</keyword>
<dbReference type="InterPro" id="IPR008271">
    <property type="entry name" value="Ser/Thr_kinase_AS"/>
</dbReference>
<gene>
    <name evidence="20" type="ORF">DY000_02037016</name>
</gene>
<keyword evidence="3" id="KW-0723">Serine/threonine-protein kinase</keyword>
<keyword evidence="5" id="KW-0808">Transferase</keyword>
<sequence length="944" mass="106195">MTCLTLLLWISITSCVFVQAQDQSGFISIDCGIPDDSSYTDEKTNMKYVSDLGFVESGASHTIVSDLQTTFLERQFQNVRSFSEGKRNCYNIKPQQGKGFKYLIRTRFMYGNYDNISRTPEFDLYLGVNLWEPVVLVNETAIVTKEIIYTLPSDHIHVCVVDKNKGTPFLSVLEVRFVKNNTYDTPYEALMLGRRWDFGTTSNLQVRYKDDFYDRIWMPYKSNMKILNTSLTIDETNHNGFRPASIVMRTAISPGNESNPLTLTWSPDDPRSKFYVYMHFAEVQKLQSNETREFDIYVNDDLLAENFRPFYLFTDTRSTSEPVGRTKNEIVIRKTDLSTLPPIINAIEIYQINEFLQLPTDQQDVDTMMKIKMKYGVKKKNWQGDPCVPVDYSWEDTRSTSEPVGRTKNEIVIRKTDLSTLPPIINAIEIYQINEFLQLPTDQQDVDTMMKIKMKYGVKKKNWQGDPCVPVDYSWEGLECLHSDNNTSPRLISLNLTSSALTGEIDPAFANLTSINKLDLSNNSLTGEVPDFLTSLVNLTVLNLEGNKLIGSIPAKLLEKSKDGSLSLRYGGNPGLCQSSSCQPTTKKKKSGYIVPLVAAVLVLLVLLIVLALFCHFKRRSRRGAISNKMSTNGVNTGPLDIAKRYFNYLEVVDFTNNFERVLGKGGFGKVYHGLLNGDQVAVKVELLMRVHHTNLTSLIGYCNEDNHMSLIYEYMANGNLGDYLSGKSSLILSWEERLQISLDAAQGLEYLHYGCKPPIVHRDVKPTNILLNEKLQAKIADFGLSRSFPVEGTSQVSTVVAGTIGYLDPEYYTTRQMNEKSDVYSFGVVLLEVVTGKPAISRSRTQSVHLSDVVGSMLASGDIRGIVDQRLGGIFEAGTAWKITEIALACASESSAQRPTMSQVVMELKQSVVGRVTTDGNSHRDPVRMVTMNLDTEMVPKAR</sequence>
<keyword evidence="13 17" id="KW-0472">Membrane</keyword>
<dbReference type="Pfam" id="PF07714">
    <property type="entry name" value="PK_Tyr_Ser-Thr"/>
    <property type="match status" value="1"/>
</dbReference>
<keyword evidence="4" id="KW-0433">Leucine-rich repeat</keyword>
<dbReference type="Proteomes" id="UP000266723">
    <property type="component" value="Unassembled WGS sequence"/>
</dbReference>
<evidence type="ECO:0000313" key="20">
    <source>
        <dbReference type="EMBL" id="KAF3531590.1"/>
    </source>
</evidence>
<keyword evidence="11 16" id="KW-0067">ATP-binding</keyword>
<dbReference type="InterPro" id="IPR000719">
    <property type="entry name" value="Prot_kinase_dom"/>
</dbReference>
<dbReference type="PROSITE" id="PS00107">
    <property type="entry name" value="PROTEIN_KINASE_ATP"/>
    <property type="match status" value="1"/>
</dbReference>
<keyword evidence="21" id="KW-1185">Reference proteome</keyword>
<feature type="signal peptide" evidence="18">
    <location>
        <begin position="1"/>
        <end position="20"/>
    </location>
</feature>
<feature type="domain" description="Protein kinase" evidence="19">
    <location>
        <begin position="657"/>
        <end position="914"/>
    </location>
</feature>
<feature type="binding site" evidence="16">
    <location>
        <position position="684"/>
    </location>
    <ligand>
        <name>ATP</name>
        <dbReference type="ChEBI" id="CHEBI:30616"/>
    </ligand>
</feature>
<evidence type="ECO:0000256" key="7">
    <source>
        <dbReference type="ARBA" id="ARBA00022729"/>
    </source>
</evidence>
<evidence type="ECO:0000313" key="21">
    <source>
        <dbReference type="Proteomes" id="UP000266723"/>
    </source>
</evidence>
<evidence type="ECO:0000256" key="18">
    <source>
        <dbReference type="SAM" id="SignalP"/>
    </source>
</evidence>
<dbReference type="InterPro" id="IPR011009">
    <property type="entry name" value="Kinase-like_dom_sf"/>
</dbReference>
<dbReference type="InterPro" id="IPR017441">
    <property type="entry name" value="Protein_kinase_ATP_BS"/>
</dbReference>
<keyword evidence="6 17" id="KW-0812">Transmembrane</keyword>
<feature type="transmembrane region" description="Helical" evidence="17">
    <location>
        <begin position="593"/>
        <end position="614"/>
    </location>
</feature>
<feature type="chain" id="PRO_5045435639" description="non-specific serine/threonine protein kinase" evidence="18">
    <location>
        <begin position="21"/>
        <end position="944"/>
    </location>
</feature>
<dbReference type="PANTHER" id="PTHR45631:SF216">
    <property type="entry name" value="LEUCINE-RICH REPEAT TRANSMEMBRANE PROTEIN KINASE PROTEIN"/>
    <property type="match status" value="1"/>
</dbReference>
<evidence type="ECO:0000256" key="15">
    <source>
        <dbReference type="ARBA" id="ARBA00048679"/>
    </source>
</evidence>
<dbReference type="InterPro" id="IPR024788">
    <property type="entry name" value="Malectin-like_Carb-bd_dom"/>
</dbReference>
<reference evidence="20 21" key="1">
    <citation type="journal article" date="2020" name="BMC Genomics">
        <title>Intraspecific diversification of the crop wild relative Brassica cretica Lam. using demographic model selection.</title>
        <authorList>
            <person name="Kioukis A."/>
            <person name="Michalopoulou V.A."/>
            <person name="Briers L."/>
            <person name="Pirintsos S."/>
            <person name="Studholme D.J."/>
            <person name="Pavlidis P."/>
            <person name="Sarris P.F."/>
        </authorList>
    </citation>
    <scope>NUCLEOTIDE SEQUENCE [LARGE SCALE GENOMIC DNA]</scope>
    <source>
        <strain evidence="21">cv. PFS-1207/04</strain>
    </source>
</reference>
<evidence type="ECO:0000256" key="1">
    <source>
        <dbReference type="ARBA" id="ARBA00004167"/>
    </source>
</evidence>
<organism evidence="20 21">
    <name type="scientific">Brassica cretica</name>
    <name type="common">Mustard</name>
    <dbReference type="NCBI Taxonomy" id="69181"/>
    <lineage>
        <taxon>Eukaryota</taxon>
        <taxon>Viridiplantae</taxon>
        <taxon>Streptophyta</taxon>
        <taxon>Embryophyta</taxon>
        <taxon>Tracheophyta</taxon>
        <taxon>Spermatophyta</taxon>
        <taxon>Magnoliopsida</taxon>
        <taxon>eudicotyledons</taxon>
        <taxon>Gunneridae</taxon>
        <taxon>Pentapetalae</taxon>
        <taxon>rosids</taxon>
        <taxon>malvids</taxon>
        <taxon>Brassicales</taxon>
        <taxon>Brassicaceae</taxon>
        <taxon>Brassiceae</taxon>
        <taxon>Brassica</taxon>
    </lineage>
</organism>
<evidence type="ECO:0000256" key="2">
    <source>
        <dbReference type="ARBA" id="ARBA00012513"/>
    </source>
</evidence>